<dbReference type="OrthoDB" id="1014694at2"/>
<name>A0A1X1ERN0_PANCY</name>
<dbReference type="RefSeq" id="WP_084873067.1">
    <property type="nucleotide sequence ID" value="NZ_JAGGMY010000001.1"/>
</dbReference>
<protein>
    <recommendedName>
        <fullName evidence="3">Lipoprotein</fullName>
    </recommendedName>
</protein>
<reference evidence="1 2" key="1">
    <citation type="journal article" date="2017" name="Antonie Van Leeuwenhoek">
        <title>Phylogenomic resolution of the bacterial genus Pantoea and its relationship with Erwinia and Tatumella.</title>
        <authorList>
            <person name="Palmer M."/>
            <person name="Steenkamp E.T."/>
            <person name="Coetzee M.P."/>
            <person name="Chan W.Y."/>
            <person name="van Zyl E."/>
            <person name="De Maayer P."/>
            <person name="Coutinho T.A."/>
            <person name="Blom J."/>
            <person name="Smits T.H."/>
            <person name="Duffy B."/>
            <person name="Venter S.N."/>
        </authorList>
    </citation>
    <scope>NUCLEOTIDE SEQUENCE [LARGE SCALE GENOMIC DNA]</scope>
    <source>
        <strain evidence="1 2">LMG 2657</strain>
    </source>
</reference>
<comment type="caution">
    <text evidence="1">The sequence shown here is derived from an EMBL/GenBank/DDBJ whole genome shotgun (WGS) entry which is preliminary data.</text>
</comment>
<keyword evidence="2" id="KW-1185">Reference proteome</keyword>
<dbReference type="Proteomes" id="UP000193749">
    <property type="component" value="Unassembled WGS sequence"/>
</dbReference>
<dbReference type="InterPro" id="IPR008517">
    <property type="entry name" value="GNA1162-like"/>
</dbReference>
<dbReference type="Pfam" id="PF05643">
    <property type="entry name" value="GNA1162-like"/>
    <property type="match status" value="1"/>
</dbReference>
<gene>
    <name evidence="1" type="ORF">HA50_04470</name>
</gene>
<evidence type="ECO:0000313" key="2">
    <source>
        <dbReference type="Proteomes" id="UP000193749"/>
    </source>
</evidence>
<proteinExistence type="predicted"/>
<accession>A0A1X1ERN0</accession>
<dbReference type="EMBL" id="MLJI01000001">
    <property type="protein sequence ID" value="ORM92651.1"/>
    <property type="molecule type" value="Genomic_DNA"/>
</dbReference>
<sequence>MNKLIAGFAVLTALLLTGCAPHKKPYDYSAFRASKPASILVLPAENKAPDVNAAHSFTSLVTQPLAEAGYYVFPVAVVEETFQQNGLTNGHDIQAVSTQRLHDIFHADSALYISITDYGTSYLVVDSNTKVSASARLVDLRTGKELWQGSATANDGENGNNNNGSIIGILVSAAVKQIANNVTDKAHTIAGVTSARLLAQNEDGGLLAGPRRPVTAAR</sequence>
<evidence type="ECO:0008006" key="3">
    <source>
        <dbReference type="Google" id="ProtNLM"/>
    </source>
</evidence>
<evidence type="ECO:0000313" key="1">
    <source>
        <dbReference type="EMBL" id="ORM92651.1"/>
    </source>
</evidence>
<dbReference type="Gene3D" id="3.40.50.10610">
    <property type="entry name" value="ABC-type transport auxiliary lipoprotein component"/>
    <property type="match status" value="1"/>
</dbReference>
<dbReference type="STRING" id="55209.HA50_04470"/>
<organism evidence="1 2">
    <name type="scientific">Pantoea cypripedii</name>
    <name type="common">Pectobacterium cypripedii</name>
    <name type="synonym">Erwinia cypripedii</name>
    <dbReference type="NCBI Taxonomy" id="55209"/>
    <lineage>
        <taxon>Bacteria</taxon>
        <taxon>Pseudomonadati</taxon>
        <taxon>Pseudomonadota</taxon>
        <taxon>Gammaproteobacteria</taxon>
        <taxon>Enterobacterales</taxon>
        <taxon>Erwiniaceae</taxon>
        <taxon>Pantoea</taxon>
    </lineage>
</organism>
<dbReference type="PROSITE" id="PS51257">
    <property type="entry name" value="PROKAR_LIPOPROTEIN"/>
    <property type="match status" value="1"/>
</dbReference>
<dbReference type="AlphaFoldDB" id="A0A1X1ERN0"/>